<organism evidence="1 2">
    <name type="scientific">Asaia bogorensis</name>
    <dbReference type="NCBI Taxonomy" id="91915"/>
    <lineage>
        <taxon>Bacteria</taxon>
        <taxon>Pseudomonadati</taxon>
        <taxon>Pseudomonadota</taxon>
        <taxon>Alphaproteobacteria</taxon>
        <taxon>Acetobacterales</taxon>
        <taxon>Acetobacteraceae</taxon>
        <taxon>Asaia</taxon>
    </lineage>
</organism>
<dbReference type="AlphaFoldDB" id="A0A060QFY0"/>
<name>A0A060QFY0_9PROT</name>
<sequence length="213" mass="23339">MVDLSKTIIAKSDQLNADDLLGGPITVTIQAVKEGNTDQPIAIFYKDCNGKPFYPCKSMRRVLVNVWGKDGADYVGKSMTLFRDAAVKFGGIMVGGIRISHMSGLEKDMPMALQVTKGSKKLYTVKPLKVEAAEPKAEQAAPRRMTPAQFVDQRIQRINACETIEALEAETGSDSYKATLARLENASPDDRIRLVQAAAQRAEALSFVREEMA</sequence>
<evidence type="ECO:0000313" key="2">
    <source>
        <dbReference type="Proteomes" id="UP000027583"/>
    </source>
</evidence>
<comment type="caution">
    <text evidence="1">The sequence shown here is derived from an EMBL/GenBank/DDBJ whole genome shotgun (WGS) entry which is preliminary data.</text>
</comment>
<dbReference type="eggNOG" id="ENOG5032SAX">
    <property type="taxonomic scope" value="Bacteria"/>
</dbReference>
<reference evidence="1 2" key="2">
    <citation type="journal article" date="2014" name="PLoS ONE">
        <title>Evolution of mitochondria reconstructed from the energy metabolism of living bacteria.</title>
        <authorList>
            <person name="Degli Esposti M."/>
            <person name="Chouaia B."/>
            <person name="Comandatore F."/>
            <person name="Crotti E."/>
            <person name="Sassera D."/>
            <person name="Lievens P.M."/>
            <person name="Daffonchio D."/>
            <person name="Bandi C."/>
        </authorList>
    </citation>
    <scope>NUCLEOTIDE SEQUENCE [LARGE SCALE GENOMIC DNA]</scope>
    <source>
        <strain evidence="1 2">SF2.1</strain>
    </source>
</reference>
<evidence type="ECO:0000313" key="1">
    <source>
        <dbReference type="EMBL" id="CDG39593.1"/>
    </source>
</evidence>
<accession>A0A060QFY0</accession>
<proteinExistence type="predicted"/>
<dbReference type="RefSeq" id="WP_023977228.1">
    <property type="nucleotide sequence ID" value="NZ_CBLX010000009.1"/>
</dbReference>
<dbReference type="EMBL" id="CBLX010000009">
    <property type="protein sequence ID" value="CDG39593.1"/>
    <property type="molecule type" value="Genomic_DNA"/>
</dbReference>
<gene>
    <name evidence="1" type="ORF">ASAP_1548</name>
</gene>
<reference evidence="1 2" key="1">
    <citation type="journal article" date="2014" name="Genome Biol. Evol.">
        <title>Acetic acid bacteria genomes reveal functional traits for adaptation to life in insect guts.</title>
        <authorList>
            <person name="Chouaia B."/>
            <person name="Gaiarsa S."/>
            <person name="Crotti E."/>
            <person name="Comandatore F."/>
            <person name="Degli Esposti M."/>
            <person name="Ricci I."/>
            <person name="Alma A."/>
            <person name="Favia G."/>
            <person name="Bandi C."/>
            <person name="Daffonchio D."/>
        </authorList>
    </citation>
    <scope>NUCLEOTIDE SEQUENCE [LARGE SCALE GENOMIC DNA]</scope>
    <source>
        <strain evidence="1 2">SF2.1</strain>
    </source>
</reference>
<protein>
    <submittedName>
        <fullName evidence="1">Uncharacterized protein</fullName>
    </submittedName>
</protein>
<dbReference type="Proteomes" id="UP000027583">
    <property type="component" value="Unassembled WGS sequence"/>
</dbReference>